<dbReference type="Proteomes" id="UP000249547">
    <property type="component" value="Unassembled WGS sequence"/>
</dbReference>
<keyword evidence="3" id="KW-0418">Kinase</keyword>
<proteinExistence type="predicted"/>
<dbReference type="GO" id="GO:0016020">
    <property type="term" value="C:membrane"/>
    <property type="evidence" value="ECO:0007669"/>
    <property type="project" value="InterPro"/>
</dbReference>
<dbReference type="GO" id="GO:0000155">
    <property type="term" value="F:phosphorelay sensor kinase activity"/>
    <property type="evidence" value="ECO:0007669"/>
    <property type="project" value="InterPro"/>
</dbReference>
<organism evidence="3 4">
    <name type="scientific">Chitinophaga skermanii</name>
    <dbReference type="NCBI Taxonomy" id="331697"/>
    <lineage>
        <taxon>Bacteria</taxon>
        <taxon>Pseudomonadati</taxon>
        <taxon>Bacteroidota</taxon>
        <taxon>Chitinophagia</taxon>
        <taxon>Chitinophagales</taxon>
        <taxon>Chitinophagaceae</taxon>
        <taxon>Chitinophaga</taxon>
    </lineage>
</organism>
<evidence type="ECO:0000259" key="2">
    <source>
        <dbReference type="Pfam" id="PF06580"/>
    </source>
</evidence>
<evidence type="ECO:0000313" key="4">
    <source>
        <dbReference type="Proteomes" id="UP000249547"/>
    </source>
</evidence>
<keyword evidence="3" id="KW-0808">Transferase</keyword>
<keyword evidence="1" id="KW-1133">Transmembrane helix</keyword>
<dbReference type="RefSeq" id="WP_111596930.1">
    <property type="nucleotide sequence ID" value="NZ_QLLL01000002.1"/>
</dbReference>
<dbReference type="InterPro" id="IPR036890">
    <property type="entry name" value="HATPase_C_sf"/>
</dbReference>
<dbReference type="InterPro" id="IPR050640">
    <property type="entry name" value="Bact_2-comp_sensor_kinase"/>
</dbReference>
<feature type="transmembrane region" description="Helical" evidence="1">
    <location>
        <begin position="41"/>
        <end position="63"/>
    </location>
</feature>
<dbReference type="SUPFAM" id="SSF55874">
    <property type="entry name" value="ATPase domain of HSP90 chaperone/DNA topoisomerase II/histidine kinase"/>
    <property type="match status" value="1"/>
</dbReference>
<gene>
    <name evidence="3" type="ORF">LX64_01481</name>
</gene>
<dbReference type="InterPro" id="IPR010559">
    <property type="entry name" value="Sig_transdc_His_kin_internal"/>
</dbReference>
<evidence type="ECO:0000313" key="3">
    <source>
        <dbReference type="EMBL" id="RAJ08827.1"/>
    </source>
</evidence>
<dbReference type="OrthoDB" id="9792992at2"/>
<accession>A0A327R4L8</accession>
<dbReference type="PANTHER" id="PTHR34220">
    <property type="entry name" value="SENSOR HISTIDINE KINASE YPDA"/>
    <property type="match status" value="1"/>
</dbReference>
<dbReference type="Pfam" id="PF06580">
    <property type="entry name" value="His_kinase"/>
    <property type="match status" value="1"/>
</dbReference>
<feature type="domain" description="Signal transduction histidine kinase internal region" evidence="2">
    <location>
        <begin position="157"/>
        <end position="234"/>
    </location>
</feature>
<dbReference type="PANTHER" id="PTHR34220:SF7">
    <property type="entry name" value="SENSOR HISTIDINE KINASE YPDA"/>
    <property type="match status" value="1"/>
</dbReference>
<sequence>MIQLNNSRLGKKSLYALYWFLYIILFGFIQGGQSNDYKNAFAGELISLPLRVIFVAIVCEILMEKYLFKKRILAFLVAYVPLLILFSIFQRIIDNAIILEYFLTHWQKEPIFLIPPFLYSIIKLQFVVTIPFSVKLFYNWVMEQNRAMKIAEEKTQAELNLLRNQFHPHFIFNVLNTLYAKTMITAPASAEIVQRISSLLRFSIYEVGTKKIPLSKEIQYLEDYISLQKARFDHHVEISFNVEGGPLDGQYIEPFLVVPFVENSFKHCMHSDPGESWITMYISIQPGWLTAQIENSVPPKVTNNHDTHHGIGLENVRKRLDLLYEDKHTLKITQTAESFFVYLKVKLAAHDEQ</sequence>
<keyword evidence="1" id="KW-0812">Transmembrane</keyword>
<feature type="transmembrane region" description="Helical" evidence="1">
    <location>
        <begin position="12"/>
        <end position="29"/>
    </location>
</feature>
<comment type="caution">
    <text evidence="3">The sequence shown here is derived from an EMBL/GenBank/DDBJ whole genome shotgun (WGS) entry which is preliminary data.</text>
</comment>
<evidence type="ECO:0000256" key="1">
    <source>
        <dbReference type="SAM" id="Phobius"/>
    </source>
</evidence>
<protein>
    <submittedName>
        <fullName evidence="3">Histidine kinase</fullName>
    </submittedName>
</protein>
<name>A0A327R4L8_9BACT</name>
<reference evidence="3 4" key="1">
    <citation type="submission" date="2018-06" db="EMBL/GenBank/DDBJ databases">
        <title>Genomic Encyclopedia of Archaeal and Bacterial Type Strains, Phase II (KMG-II): from individual species to whole genera.</title>
        <authorList>
            <person name="Goeker M."/>
        </authorList>
    </citation>
    <scope>NUCLEOTIDE SEQUENCE [LARGE SCALE GENOMIC DNA]</scope>
    <source>
        <strain evidence="3 4">DSM 23857</strain>
    </source>
</reference>
<keyword evidence="4" id="KW-1185">Reference proteome</keyword>
<dbReference type="EMBL" id="QLLL01000002">
    <property type="protein sequence ID" value="RAJ08827.1"/>
    <property type="molecule type" value="Genomic_DNA"/>
</dbReference>
<keyword evidence="1" id="KW-0472">Membrane</keyword>
<feature type="transmembrane region" description="Helical" evidence="1">
    <location>
        <begin position="113"/>
        <end position="138"/>
    </location>
</feature>
<feature type="transmembrane region" description="Helical" evidence="1">
    <location>
        <begin position="72"/>
        <end position="93"/>
    </location>
</feature>
<dbReference type="AlphaFoldDB" id="A0A327R4L8"/>